<reference evidence="1" key="1">
    <citation type="submission" date="2021-01" db="EMBL/GenBank/DDBJ databases">
        <title>Complete genome sequence of Clostridiales bacterium R-7.</title>
        <authorList>
            <person name="Mahoney-Kurpe S.C."/>
            <person name="Palevich N."/>
            <person name="Koike S."/>
            <person name="Moon C.D."/>
            <person name="Attwood G.T."/>
        </authorList>
    </citation>
    <scope>NUCLEOTIDE SEQUENCE</scope>
    <source>
        <strain evidence="1">R-7</strain>
    </source>
</reference>
<accession>A0AC61N5E0</accession>
<gene>
    <name evidence="1" type="ORF">JYE49_14005</name>
</gene>
<name>A0AC61N5E0_9FIRM</name>
<evidence type="ECO:0000313" key="2">
    <source>
        <dbReference type="Proteomes" id="UP000682782"/>
    </source>
</evidence>
<keyword evidence="2" id="KW-1185">Reference proteome</keyword>
<sequence>MLRKLISLALCMILCVSASVISACAEETAPVEKRITKIQKAVEEGGDKALWELVNTNYATNAYKEEGCSELYIWAPDGPVLPCVGREDEHVKNYYMVDMMVTNNVGLMLEQVLSYTVQPDGTCVLQDLSQDLLPAGPERIAPGYVFSYRSTYPADGTSRYEIVAAVGTDDNGHELEFYGVIQRLNYIPYDAAEIVSVNPDYDIDRVRYEADFRMILADGVWWVPINTLGKTRYTNREIADMVEHSPEEKQEEISTLYEAIQLFRISGFTYTEDNADILENEIKWEHHKPGRDAVRTNTGCCATDSNWLNYILSGDYEQIGFLSYSCADNNGHVFNFIYQDGYYYFIDLTGYEDSYENGLARESGMPRDYIYSGLATGCLIKARSPEDFVNYYVGICGNAPNLFFLYQGENNLPIAGIEIDGLMTMTYPEGYDIQILDGNEPDKLGVQFVEGPKKEYKWSALKDAKIKVKDKYLRDAEKNAAEPLTAWQPGDVLTLEDNSDKGRAVIDGVKFGTSKRDEVRVGFEDNLYLDGKHANGVFDLSLQLEQHSEAMKDMDSLVLGELNIDIVRTIPETQLVICTREGDQLTVQEVTDGKYYESRQISIRKDENGNWTETPEYWYLIITNGKKMKYEFGRFKCELN</sequence>
<dbReference type="EMBL" id="CP068393">
    <property type="protein sequence ID" value="QUC66931.1"/>
    <property type="molecule type" value="Genomic_DNA"/>
</dbReference>
<proteinExistence type="predicted"/>
<protein>
    <submittedName>
        <fullName evidence="1">Uncharacterized protein</fullName>
    </submittedName>
</protein>
<organism evidence="1 2">
    <name type="scientific">Aristaeella hokkaidonensis</name>
    <dbReference type="NCBI Taxonomy" id="3046382"/>
    <lineage>
        <taxon>Bacteria</taxon>
        <taxon>Bacillati</taxon>
        <taxon>Bacillota</taxon>
        <taxon>Clostridia</taxon>
        <taxon>Eubacteriales</taxon>
        <taxon>Aristaeellaceae</taxon>
        <taxon>Aristaeella</taxon>
    </lineage>
</organism>
<evidence type="ECO:0000313" key="1">
    <source>
        <dbReference type="EMBL" id="QUC66931.1"/>
    </source>
</evidence>
<dbReference type="Proteomes" id="UP000682782">
    <property type="component" value="Chromosome"/>
</dbReference>